<feature type="region of interest" description="Disordered" evidence="5">
    <location>
        <begin position="148"/>
        <end position="217"/>
    </location>
</feature>
<dbReference type="GO" id="GO:0006383">
    <property type="term" value="P:transcription by RNA polymerase III"/>
    <property type="evidence" value="ECO:0007669"/>
    <property type="project" value="UniProtKB-UniRule"/>
</dbReference>
<comment type="subcellular location">
    <subcellularLocation>
        <location evidence="1 4">Nucleus</location>
    </subcellularLocation>
</comment>
<dbReference type="GO" id="GO:0005666">
    <property type="term" value="C:RNA polymerase III complex"/>
    <property type="evidence" value="ECO:0007669"/>
    <property type="project" value="UniProtKB-UniRule"/>
</dbReference>
<keyword evidence="7" id="KW-1185">Reference proteome</keyword>
<name>A0AAD5Q2K7_9CRUS</name>
<reference evidence="6 7" key="1">
    <citation type="submission" date="2022-05" db="EMBL/GenBank/DDBJ databases">
        <title>A multi-omics perspective on studying reproductive biology in Daphnia sinensis.</title>
        <authorList>
            <person name="Jia J."/>
        </authorList>
    </citation>
    <scope>NUCLEOTIDE SEQUENCE [LARGE SCALE GENOMIC DNA]</scope>
    <source>
        <strain evidence="6 7">WSL</strain>
    </source>
</reference>
<dbReference type="AlphaFoldDB" id="A0AAD5Q2K7"/>
<evidence type="ECO:0000256" key="1">
    <source>
        <dbReference type="ARBA" id="ARBA00004123"/>
    </source>
</evidence>
<feature type="compositionally biased region" description="Acidic residues" evidence="5">
    <location>
        <begin position="148"/>
        <end position="163"/>
    </location>
</feature>
<evidence type="ECO:0000256" key="2">
    <source>
        <dbReference type="ARBA" id="ARBA00008352"/>
    </source>
</evidence>
<feature type="compositionally biased region" description="Acidic residues" evidence="5">
    <location>
        <begin position="203"/>
        <end position="217"/>
    </location>
</feature>
<sequence>MAGRGRGRGQNVSFNIEQLGFGRGEAVPVSVTQPPPLFPTLENRPLPLIKDVEYEYILVTQKDLNTRMRNSSFHLNTAIEIQEIQQIHNPSYEKELPVLWNRMPTELKKSIAKKLGIEKLKTVKSGKKKKIEDPDKIFAKLEKKEIVESEGEGMCDGKEDEDEKEKSDDEKVEVEDDIEEEIDEEMDEGTDYASNYFDNGEGYLDEDDNLDEGEAQF</sequence>
<dbReference type="Proteomes" id="UP000820818">
    <property type="component" value="Linkage Group LG1"/>
</dbReference>
<keyword evidence="3 4" id="KW-0539">Nucleus</keyword>
<comment type="similarity">
    <text evidence="2 4">Belongs to the eukaryotic RPC7 RNA polymerase subunit family.</text>
</comment>
<dbReference type="PANTHER" id="PTHR15367:SF2">
    <property type="entry name" value="DNA-DIRECTED RNA POLYMERASE III SUBUNIT"/>
    <property type="match status" value="1"/>
</dbReference>
<organism evidence="6 7">
    <name type="scientific">Daphnia sinensis</name>
    <dbReference type="NCBI Taxonomy" id="1820382"/>
    <lineage>
        <taxon>Eukaryota</taxon>
        <taxon>Metazoa</taxon>
        <taxon>Ecdysozoa</taxon>
        <taxon>Arthropoda</taxon>
        <taxon>Crustacea</taxon>
        <taxon>Branchiopoda</taxon>
        <taxon>Diplostraca</taxon>
        <taxon>Cladocera</taxon>
        <taxon>Anomopoda</taxon>
        <taxon>Daphniidae</taxon>
        <taxon>Daphnia</taxon>
        <taxon>Daphnia similis group</taxon>
    </lineage>
</organism>
<proteinExistence type="inferred from homology"/>
<dbReference type="PIRSF" id="PIRSF000777">
    <property type="entry name" value="RNA_polIII_C31"/>
    <property type="match status" value="1"/>
</dbReference>
<feature type="compositionally biased region" description="Acidic residues" evidence="5">
    <location>
        <begin position="170"/>
        <end position="190"/>
    </location>
</feature>
<evidence type="ECO:0000313" key="6">
    <source>
        <dbReference type="EMBL" id="KAI9565019.1"/>
    </source>
</evidence>
<dbReference type="InterPro" id="IPR024661">
    <property type="entry name" value="RNA_pol_III_Rpc31"/>
</dbReference>
<comment type="caution">
    <text evidence="6">The sequence shown here is derived from an EMBL/GenBank/DDBJ whole genome shotgun (WGS) entry which is preliminary data.</text>
</comment>
<protein>
    <recommendedName>
        <fullName evidence="4">DNA-directed RNA polymerase III subunit</fullName>
    </recommendedName>
</protein>
<gene>
    <name evidence="6" type="ORF">GHT06_008761</name>
</gene>
<dbReference type="Pfam" id="PF11705">
    <property type="entry name" value="RNA_pol_3_Rpc31"/>
    <property type="match status" value="1"/>
</dbReference>
<dbReference type="PANTHER" id="PTHR15367">
    <property type="entry name" value="DNA-DIRECTED RNA POLYMERASE III"/>
    <property type="match status" value="1"/>
</dbReference>
<comment type="function">
    <text evidence="4">DNA-dependent RNA polymerase catalyzes the transcription of DNA into RNA using the four ribonucleoside triphosphates as substrates. Specific peripheric component of RNA polymerase III which synthesizes small RNAs, such as 5S rRNA and tRNAs.</text>
</comment>
<comment type="subunit">
    <text evidence="4">Component of the RNA polymerase III (Pol III) complex.</text>
</comment>
<evidence type="ECO:0000256" key="5">
    <source>
        <dbReference type="SAM" id="MobiDB-lite"/>
    </source>
</evidence>
<accession>A0AAD5Q2K7</accession>
<evidence type="ECO:0000313" key="7">
    <source>
        <dbReference type="Proteomes" id="UP000820818"/>
    </source>
</evidence>
<evidence type="ECO:0000256" key="3">
    <source>
        <dbReference type="ARBA" id="ARBA00023242"/>
    </source>
</evidence>
<dbReference type="EMBL" id="WJBH02000001">
    <property type="protein sequence ID" value="KAI9565019.1"/>
    <property type="molecule type" value="Genomic_DNA"/>
</dbReference>
<evidence type="ECO:0000256" key="4">
    <source>
        <dbReference type="PIRNR" id="PIRNR000777"/>
    </source>
</evidence>